<gene>
    <name evidence="2" type="ORF">ECC02_008200</name>
</gene>
<reference evidence="2 3" key="1">
    <citation type="journal article" date="2019" name="Genome Biol. Evol.">
        <title>Nanopore Sequencing Significantly Improves Genome Assembly of the Protozoan Parasite Trypanosoma cruzi.</title>
        <authorList>
            <person name="Diaz-Viraque F."/>
            <person name="Pita S."/>
            <person name="Greif G."/>
            <person name="de Souza R.C.M."/>
            <person name="Iraola G."/>
            <person name="Robello C."/>
        </authorList>
    </citation>
    <scope>NUCLEOTIDE SEQUENCE [LARGE SCALE GENOMIC DNA]</scope>
    <source>
        <strain evidence="2 3">Berenice</strain>
    </source>
</reference>
<accession>A0A7J6XXB1</accession>
<feature type="region of interest" description="Disordered" evidence="1">
    <location>
        <begin position="440"/>
        <end position="474"/>
    </location>
</feature>
<feature type="region of interest" description="Disordered" evidence="1">
    <location>
        <begin position="360"/>
        <end position="400"/>
    </location>
</feature>
<feature type="compositionally biased region" description="Low complexity" evidence="1">
    <location>
        <begin position="52"/>
        <end position="65"/>
    </location>
</feature>
<protein>
    <submittedName>
        <fullName evidence="2">Uncharacterized protein</fullName>
    </submittedName>
</protein>
<proteinExistence type="predicted"/>
<evidence type="ECO:0000313" key="3">
    <source>
        <dbReference type="Proteomes" id="UP000583944"/>
    </source>
</evidence>
<dbReference type="VEuPathDB" id="TriTrypDB:BCY84_16602"/>
<feature type="region of interest" description="Disordered" evidence="1">
    <location>
        <begin position="50"/>
        <end position="106"/>
    </location>
</feature>
<dbReference type="EMBL" id="JABDHM010000084">
    <property type="protein sequence ID" value="KAF5218845.1"/>
    <property type="molecule type" value="Genomic_DNA"/>
</dbReference>
<feature type="region of interest" description="Disordered" evidence="1">
    <location>
        <begin position="648"/>
        <end position="672"/>
    </location>
</feature>
<feature type="region of interest" description="Disordered" evidence="1">
    <location>
        <begin position="1275"/>
        <end position="1297"/>
    </location>
</feature>
<dbReference type="VEuPathDB" id="TriTrypDB:ECC02_008200"/>
<feature type="region of interest" description="Disordered" evidence="1">
    <location>
        <begin position="988"/>
        <end position="1011"/>
    </location>
</feature>
<feature type="compositionally biased region" description="Basic and acidic residues" evidence="1">
    <location>
        <begin position="452"/>
        <end position="462"/>
    </location>
</feature>
<feature type="compositionally biased region" description="Basic and acidic residues" evidence="1">
    <location>
        <begin position="663"/>
        <end position="672"/>
    </location>
</feature>
<feature type="compositionally biased region" description="Basic and acidic residues" evidence="1">
    <location>
        <begin position="85"/>
        <end position="97"/>
    </location>
</feature>
<organism evidence="2 3">
    <name type="scientific">Trypanosoma cruzi</name>
    <dbReference type="NCBI Taxonomy" id="5693"/>
    <lineage>
        <taxon>Eukaryota</taxon>
        <taxon>Discoba</taxon>
        <taxon>Euglenozoa</taxon>
        <taxon>Kinetoplastea</taxon>
        <taxon>Metakinetoplastina</taxon>
        <taxon>Trypanosomatida</taxon>
        <taxon>Trypanosomatidae</taxon>
        <taxon>Trypanosoma</taxon>
        <taxon>Schizotrypanum</taxon>
    </lineage>
</organism>
<name>A0A7J6XXB1_TRYCR</name>
<comment type="caution">
    <text evidence="2">The sequence shown here is derived from an EMBL/GenBank/DDBJ whole genome shotgun (WGS) entry which is preliminary data.</text>
</comment>
<dbReference type="Proteomes" id="UP000583944">
    <property type="component" value="Unassembled WGS sequence"/>
</dbReference>
<sequence length="1726" mass="192737">MPCEDGVGLHIPMERAEVLCAVGTGLVRPWERRIVCYALKHVSAAAEAALPSTESHGSSDGSGSDENTEGRNASMEEISAAGPNKQEEQKRQRREETGGGEGVGSHLWSMFFGASKNTSADATNEEDCNADFSHYSGPQFYLLMEMVRDAMIVAKETSQSPASVTTSTCNFSRRMSWNFDLLTVLLNLLIFHGNVPAVGRFLSVILSSYVMALLFHRCCHDRNGGGIVRVQLSEKKTGKEEEDDNGLSDMRLVQSDAFISLISRLAQIYFPLWHKLRGEGADLARRTEKKLPTPLLHTRSVPIPSSRQNSLTIWRKMNSNGVRGNLPDGSLQGLQSRIIELVFNQMNTCNVGVGLLPCNKEKQGDQMNETTKKKNVEKEAKKKEESKTGKEEKHVDGEEKEKDLTLKWEHVQEIVVCIALAELGRLVLLSDAFYAPGNGRHGNHSHHGGQGMKREEQHREAEDRDEDEKAEDALRNNTPGLKYLECVRRCGSSGTVEQMRDMAIILRAVEDEWRQQLPTDVSDSTGEELMRKRGSHPLITSNHRWLVNAMCIVLKFVSQTSGSLCLTPLCQSEQQRECQRPMPYQEKDFYYMNLLLTCCCVAGEQIPKKISHFALCLTEFTLSNVLMGRRGGEDAPLLQRDTNDRFADERENAGGQGDGMDSGAERKGLAGDRASNEEAKRQYIAASALCTTTLSFLRCCYKYGSVTLKNEHIRWLSALLRQQVMLWERWLRRAVLLKSLVCKSAKSSLRHTPHTVQSDTGRVLDQQGPHEEACSFVWWHTRILLDYLGVFSDMFSLGVACQFVNDTAPFCTSMQELGRVLQMTCWIDLDGLRATPSGTYAVAFGVVPFPVLAATERRFFIGAMLVYAMSATADTLLAFQRCMENNQAYFGDIDDCGDTTEKDDTKTVSLTGTTESSGGNVACVTEDSLIARRLWVNDFFLSVLLPSFGRVMQAIAFCVPDESMLSAILRLGRSVEFQYVSHIEGAKDHEARERRSGKTHVLSTDATTTRQTTSQEKRFFFQGMTLPSSSSPFSIWTSTPFSETLRVAMGVMALANNFQQALLSHISRVFAPMVTREDVMAGWMLDKFRNLPHPQQGVAFSRCQILLHVVENFVLHVPWAGWASQSLEVICNVEDASLSLAGGEGEHVESEVSSLSISSKKERIAHSGYNALRVGKDVQASSKTSSACIGASRSSHLFSSPVPPPLFEATYVTVISCMLLRLASIDFGGPRGLELRNEVEPNRVRAVLFGLIENFFRGIDDAVFRRSSMREELRIRHRQQQQQQQQQKAQNEGSGSGVVSSFSYIWDGLINSLSIWTPRESDTVRARRAEWAAIDAYVDNHHSLICSNVVYIATALYAIERESSSRLSSAVVADVQSTPYTCLQRLAQHSLESLLSDADVPATWRFLPLSTFCTNEVSLRPATAGMLDGIVDVPVNSLLPLRWLVSSMPTDVPRDSGKSRWEGPPVEGLLLQQACALVRVMTIIAALTQNTTNERGAEASIYTTSKEFSTAAAPIFVLHPAALSFLQWRKLSFALHAMRHAEEHNIAPTPNVKGCPFQHLQGCTKDAQEVTPCMHHLQPQGQELSEEKNHLCFACCTSVECERRYLKPYIEAGLSFMNRSRMDVLICRATTAEERRGLFMVLLMLRRAFKVFFVSSDFSMDEDESKWRGVSKGHCSEPYEECHEHKRHPILLRKQSRREAERALLLIIAAFAFGIRPLRCAEELLY</sequence>
<evidence type="ECO:0000313" key="2">
    <source>
        <dbReference type="EMBL" id="KAF5218845.1"/>
    </source>
</evidence>
<evidence type="ECO:0000256" key="1">
    <source>
        <dbReference type="SAM" id="MobiDB-lite"/>
    </source>
</evidence>